<keyword evidence="2" id="KW-1185">Reference proteome</keyword>
<accession>A0ABS4AQK1</accession>
<organism evidence="1 2">
    <name type="scientific">Roseomonas nitratireducens</name>
    <dbReference type="NCBI Taxonomy" id="2820810"/>
    <lineage>
        <taxon>Bacteria</taxon>
        <taxon>Pseudomonadati</taxon>
        <taxon>Pseudomonadota</taxon>
        <taxon>Alphaproteobacteria</taxon>
        <taxon>Acetobacterales</taxon>
        <taxon>Roseomonadaceae</taxon>
        <taxon>Roseomonas</taxon>
    </lineage>
</organism>
<dbReference type="RefSeq" id="WP_209350903.1">
    <property type="nucleotide sequence ID" value="NZ_JAGIYZ010000004.1"/>
</dbReference>
<evidence type="ECO:0000313" key="2">
    <source>
        <dbReference type="Proteomes" id="UP000680815"/>
    </source>
</evidence>
<comment type="caution">
    <text evidence="1">The sequence shown here is derived from an EMBL/GenBank/DDBJ whole genome shotgun (WGS) entry which is preliminary data.</text>
</comment>
<protein>
    <submittedName>
        <fullName evidence="1">Uncharacterized protein</fullName>
    </submittedName>
</protein>
<evidence type="ECO:0000313" key="1">
    <source>
        <dbReference type="EMBL" id="MBP0463514.1"/>
    </source>
</evidence>
<sequence length="79" mass="8861">MVVATQRFIANGRAAIAFVRGPQELPVHAAPLLRIHVMASSLDCHLHIRIRMTCGDGPRCRRSITSQRLAISSRNHHQR</sequence>
<reference evidence="1 2" key="1">
    <citation type="submission" date="2021-03" db="EMBL/GenBank/DDBJ databases">
        <authorList>
            <person name="So Y."/>
        </authorList>
    </citation>
    <scope>NUCLEOTIDE SEQUENCE [LARGE SCALE GENOMIC DNA]</scope>
    <source>
        <strain evidence="1 2">PWR1</strain>
    </source>
</reference>
<proteinExistence type="predicted"/>
<name>A0ABS4AQK1_9PROT</name>
<dbReference type="EMBL" id="JAGIYZ010000004">
    <property type="protein sequence ID" value="MBP0463514.1"/>
    <property type="molecule type" value="Genomic_DNA"/>
</dbReference>
<gene>
    <name evidence="1" type="ORF">J5Y09_06300</name>
</gene>
<dbReference type="Proteomes" id="UP000680815">
    <property type="component" value="Unassembled WGS sequence"/>
</dbReference>